<dbReference type="EMBL" id="JAHRIO010000125">
    <property type="protein sequence ID" value="MEQ2157589.1"/>
    <property type="molecule type" value="Genomic_DNA"/>
</dbReference>
<evidence type="ECO:0000256" key="1">
    <source>
        <dbReference type="SAM" id="MobiDB-lite"/>
    </source>
</evidence>
<feature type="compositionally biased region" description="Basic and acidic residues" evidence="1">
    <location>
        <begin position="164"/>
        <end position="173"/>
    </location>
</feature>
<name>A0ABV0MFT3_9TELE</name>
<gene>
    <name evidence="2" type="ORF">GOODEAATRI_003296</name>
</gene>
<keyword evidence="3" id="KW-1185">Reference proteome</keyword>
<protein>
    <submittedName>
        <fullName evidence="2">Uncharacterized protein</fullName>
    </submittedName>
</protein>
<accession>A0ABV0MFT3</accession>
<evidence type="ECO:0000313" key="2">
    <source>
        <dbReference type="EMBL" id="MEQ2157589.1"/>
    </source>
</evidence>
<reference evidence="2 3" key="1">
    <citation type="submission" date="2021-06" db="EMBL/GenBank/DDBJ databases">
        <authorList>
            <person name="Palmer J.M."/>
        </authorList>
    </citation>
    <scope>NUCLEOTIDE SEQUENCE [LARGE SCALE GENOMIC DNA]</scope>
    <source>
        <strain evidence="2 3">GA_2019</strain>
        <tissue evidence="2">Muscle</tissue>
    </source>
</reference>
<proteinExistence type="predicted"/>
<feature type="compositionally biased region" description="Polar residues" evidence="1">
    <location>
        <begin position="76"/>
        <end position="99"/>
    </location>
</feature>
<dbReference type="Proteomes" id="UP001476798">
    <property type="component" value="Unassembled WGS sequence"/>
</dbReference>
<feature type="region of interest" description="Disordered" evidence="1">
    <location>
        <begin position="1"/>
        <end position="40"/>
    </location>
</feature>
<evidence type="ECO:0000313" key="3">
    <source>
        <dbReference type="Proteomes" id="UP001476798"/>
    </source>
</evidence>
<organism evidence="2 3">
    <name type="scientific">Goodea atripinnis</name>
    <dbReference type="NCBI Taxonomy" id="208336"/>
    <lineage>
        <taxon>Eukaryota</taxon>
        <taxon>Metazoa</taxon>
        <taxon>Chordata</taxon>
        <taxon>Craniata</taxon>
        <taxon>Vertebrata</taxon>
        <taxon>Euteleostomi</taxon>
        <taxon>Actinopterygii</taxon>
        <taxon>Neopterygii</taxon>
        <taxon>Teleostei</taxon>
        <taxon>Neoteleostei</taxon>
        <taxon>Acanthomorphata</taxon>
        <taxon>Ovalentaria</taxon>
        <taxon>Atherinomorphae</taxon>
        <taxon>Cyprinodontiformes</taxon>
        <taxon>Goodeidae</taxon>
        <taxon>Goodea</taxon>
    </lineage>
</organism>
<feature type="region of interest" description="Disordered" evidence="1">
    <location>
        <begin position="139"/>
        <end position="176"/>
    </location>
</feature>
<feature type="region of interest" description="Disordered" evidence="1">
    <location>
        <begin position="61"/>
        <end position="104"/>
    </location>
</feature>
<comment type="caution">
    <text evidence="2">The sequence shown here is derived from an EMBL/GenBank/DDBJ whole genome shotgun (WGS) entry which is preliminary data.</text>
</comment>
<sequence>MEGEQTQKSPSDEGFTELEPTVNGSTEETEGTSSTTLWRDNYEHEGTSCISQQESQYYSMLSQAKGSLDEEDEGVAQNSSIEEGESVQSALETEKQGSLLNKPMSLQVIETKDVNSEGPEELLNSLDGKTLRRLSLQESTDIQGRSGLGRQNPDTPAGGDGVTEEERQKKNQESEMSSWLLKRIQAPIEDMLFSSEEKSKNPPMFLCFKVGKPMRKSFAIGMTSSPTPLLKGRETQPEYWFAVPQERVNDLYSFFVQWSPDVYGKEAREQGFVLVEKDELDMIDNFFSDPASCSWEVRKSCSHHLILWVS</sequence>